<comment type="catalytic activity">
    <reaction evidence="10">
        <text>fluoride(in) = fluoride(out)</text>
        <dbReference type="Rhea" id="RHEA:76159"/>
        <dbReference type="ChEBI" id="CHEBI:17051"/>
    </reaction>
    <physiologicalReaction direction="left-to-right" evidence="10">
        <dbReference type="Rhea" id="RHEA:76160"/>
    </physiologicalReaction>
</comment>
<feature type="transmembrane region" description="Helical" evidence="11">
    <location>
        <begin position="5"/>
        <end position="22"/>
    </location>
</feature>
<comment type="activity regulation">
    <text evidence="11">Na(+) is not transported, but it plays an essential structural role and its presence is essential for fluoride channel function.</text>
</comment>
<evidence type="ECO:0000256" key="4">
    <source>
        <dbReference type="ARBA" id="ARBA00022692"/>
    </source>
</evidence>
<keyword evidence="6 11" id="KW-0406">Ion transport</keyword>
<evidence type="ECO:0000256" key="1">
    <source>
        <dbReference type="ARBA" id="ARBA00004651"/>
    </source>
</evidence>
<keyword evidence="8 11" id="KW-0407">Ion channel</keyword>
<evidence type="ECO:0000256" key="5">
    <source>
        <dbReference type="ARBA" id="ARBA00022989"/>
    </source>
</evidence>
<protein>
    <recommendedName>
        <fullName evidence="11">Fluoride-specific ion channel FluC</fullName>
    </recommendedName>
</protein>
<dbReference type="PANTHER" id="PTHR28259">
    <property type="entry name" value="FLUORIDE EXPORT PROTEIN 1-RELATED"/>
    <property type="match status" value="1"/>
</dbReference>
<keyword evidence="11" id="KW-0479">Metal-binding</keyword>
<feature type="transmembrane region" description="Helical" evidence="11">
    <location>
        <begin position="96"/>
        <end position="115"/>
    </location>
</feature>
<dbReference type="Pfam" id="PF02537">
    <property type="entry name" value="CRCB"/>
    <property type="match status" value="1"/>
</dbReference>
<accession>A0ABY6M336</accession>
<feature type="transmembrane region" description="Helical" evidence="11">
    <location>
        <begin position="34"/>
        <end position="57"/>
    </location>
</feature>
<organism evidence="12 13">
    <name type="scientific">Flavobacterium agricola</name>
    <dbReference type="NCBI Taxonomy" id="2870839"/>
    <lineage>
        <taxon>Bacteria</taxon>
        <taxon>Pseudomonadati</taxon>
        <taxon>Bacteroidota</taxon>
        <taxon>Flavobacteriia</taxon>
        <taxon>Flavobacteriales</taxon>
        <taxon>Flavobacteriaceae</taxon>
        <taxon>Flavobacterium</taxon>
    </lineage>
</organism>
<keyword evidence="11" id="KW-0915">Sodium</keyword>
<dbReference type="InterPro" id="IPR003691">
    <property type="entry name" value="FluC"/>
</dbReference>
<dbReference type="RefSeq" id="WP_264434719.1">
    <property type="nucleotide sequence ID" value="NZ_CP081495.1"/>
</dbReference>
<feature type="transmembrane region" description="Helical" evidence="11">
    <location>
        <begin position="64"/>
        <end position="84"/>
    </location>
</feature>
<evidence type="ECO:0000256" key="10">
    <source>
        <dbReference type="ARBA" id="ARBA00035585"/>
    </source>
</evidence>
<keyword evidence="5 11" id="KW-1133">Transmembrane helix</keyword>
<proteinExistence type="inferred from homology"/>
<comment type="function">
    <text evidence="11">Fluoride-specific ion channel. Important for reducing fluoride concentration in the cell, thus reducing its toxicity.</text>
</comment>
<evidence type="ECO:0000256" key="3">
    <source>
        <dbReference type="ARBA" id="ARBA00022519"/>
    </source>
</evidence>
<feature type="binding site" evidence="11">
    <location>
        <position position="77"/>
    </location>
    <ligand>
        <name>Na(+)</name>
        <dbReference type="ChEBI" id="CHEBI:29101"/>
        <note>structural</note>
    </ligand>
</feature>
<keyword evidence="3" id="KW-0997">Cell inner membrane</keyword>
<evidence type="ECO:0000256" key="8">
    <source>
        <dbReference type="ARBA" id="ARBA00023303"/>
    </source>
</evidence>
<keyword evidence="7 11" id="KW-0472">Membrane</keyword>
<evidence type="ECO:0000313" key="12">
    <source>
        <dbReference type="EMBL" id="UYW02220.1"/>
    </source>
</evidence>
<dbReference type="PANTHER" id="PTHR28259:SF1">
    <property type="entry name" value="FLUORIDE EXPORT PROTEIN 1-RELATED"/>
    <property type="match status" value="1"/>
</dbReference>
<dbReference type="HAMAP" id="MF_00454">
    <property type="entry name" value="FluC"/>
    <property type="match status" value="1"/>
</dbReference>
<evidence type="ECO:0000256" key="11">
    <source>
        <dbReference type="HAMAP-Rule" id="MF_00454"/>
    </source>
</evidence>
<keyword evidence="2 11" id="KW-1003">Cell membrane</keyword>
<evidence type="ECO:0000256" key="6">
    <source>
        <dbReference type="ARBA" id="ARBA00023065"/>
    </source>
</evidence>
<keyword evidence="4 11" id="KW-0812">Transmembrane</keyword>
<dbReference type="Proteomes" id="UP001163328">
    <property type="component" value="Chromosome"/>
</dbReference>
<name>A0ABY6M336_9FLAO</name>
<reference evidence="12" key="1">
    <citation type="submission" date="2021-08" db="EMBL/GenBank/DDBJ databases">
        <title>Flavobacterium sp. strain CC-SYL302.</title>
        <authorList>
            <person name="Lin S.-Y."/>
            <person name="Lee T.-H."/>
            <person name="Young C.-C."/>
        </authorList>
    </citation>
    <scope>NUCLEOTIDE SEQUENCE</scope>
    <source>
        <strain evidence="12">CC-SYL302</strain>
    </source>
</reference>
<evidence type="ECO:0000256" key="7">
    <source>
        <dbReference type="ARBA" id="ARBA00023136"/>
    </source>
</evidence>
<dbReference type="EMBL" id="CP081495">
    <property type="protein sequence ID" value="UYW02220.1"/>
    <property type="molecule type" value="Genomic_DNA"/>
</dbReference>
<feature type="binding site" evidence="11">
    <location>
        <position position="74"/>
    </location>
    <ligand>
        <name>Na(+)</name>
        <dbReference type="ChEBI" id="CHEBI:29101"/>
        <note>structural</note>
    </ligand>
</feature>
<evidence type="ECO:0000256" key="9">
    <source>
        <dbReference type="ARBA" id="ARBA00035120"/>
    </source>
</evidence>
<sequence length="124" mass="13571">MIKNIILVAVGGGIGSVFRYLIGYSNIFPNTKMHLSTLAANLIGCFVIGFLSTYFLNKINHDHLSLLFITGFCGGFTTFSSFALENQKMMQTNQSFDSFIYIILSVVVGIALVFAGQKLAQMLA</sequence>
<dbReference type="NCBIfam" id="TIGR00494">
    <property type="entry name" value="crcB"/>
    <property type="match status" value="1"/>
</dbReference>
<gene>
    <name evidence="11 12" type="primary">crcB</name>
    <name evidence="11" type="synonym">fluC</name>
    <name evidence="12" type="ORF">K5I29_04775</name>
</gene>
<comment type="similarity">
    <text evidence="9 11">Belongs to the fluoride channel Fluc/FEX (TC 1.A.43) family.</text>
</comment>
<keyword evidence="13" id="KW-1185">Reference proteome</keyword>
<comment type="subcellular location">
    <subcellularLocation>
        <location evidence="1 11">Cell membrane</location>
        <topology evidence="1 11">Multi-pass membrane protein</topology>
    </subcellularLocation>
</comment>
<evidence type="ECO:0000313" key="13">
    <source>
        <dbReference type="Proteomes" id="UP001163328"/>
    </source>
</evidence>
<evidence type="ECO:0000256" key="2">
    <source>
        <dbReference type="ARBA" id="ARBA00022475"/>
    </source>
</evidence>
<keyword evidence="11" id="KW-0813">Transport</keyword>